<dbReference type="InterPro" id="IPR016059">
    <property type="entry name" value="DNA_ligase_ATP-dep_CS"/>
</dbReference>
<evidence type="ECO:0000256" key="9">
    <source>
        <dbReference type="PROSITE-ProRule" id="PRU00196"/>
    </source>
</evidence>
<dbReference type="AlphaFoldDB" id="A0A8C5TLS1"/>
<dbReference type="InterPro" id="IPR036772">
    <property type="entry name" value="SRCR-like_dom_sf"/>
</dbReference>
<keyword evidence="7 9" id="KW-1015">Disulfide bond</keyword>
<dbReference type="GO" id="GO:0003909">
    <property type="term" value="F:DNA ligase activity"/>
    <property type="evidence" value="ECO:0007669"/>
    <property type="project" value="InterPro"/>
</dbReference>
<feature type="disulfide bond" evidence="9">
    <location>
        <begin position="83"/>
        <end position="144"/>
    </location>
</feature>
<accession>A0A8C5TLS1</accession>
<sequence length="491" mass="53280">MAVGAWTAVSGLVLRWGVDVLSLLSLLLLCGVAPSRQELAPVQLRLGGPRGPAGEGRLEVLYQGRWGTVCDDGFDFHAATVACRQLGYTAAITWTHSATYGQGEGPIWLDNVRCGGSEGSLAECVHNGWGVSDCHHGEDAGVVCSGQRLPGSSPQVSGLTLEEVRLKPILARAKLSMPVTEGAVEVKHNGRWRQVCDASWTRNNSRVVCGMLGFPREKPINTSFYRLKSLSQKNSFWVHTVRCQGSEPHLARCPVQVAPPAPRQHACPHGMHAIVSCIPGPAFQKGTVRLRAGTHPGEGRVEVLRHGQWGTVCDKQWDLAAASVVCRQLGYGTAKQALLGARMGQGLQRRFACANFGEQGVSVGCWDTYRHDIDCQWIDITDVPPGSYIFQVVVNPKHEVAESDFSNNVMRCQCKYDGQRVWMHGCHTSKEGQEHRECGRQSGGSDGAGDAISFLCPIHHPPTTLLSPGDAYGADVVSDLERRERLANNLV</sequence>
<dbReference type="InterPro" id="IPR001695">
    <property type="entry name" value="Lysyl_oxidase"/>
</dbReference>
<feature type="domain" description="SRCR" evidence="11">
    <location>
        <begin position="44"/>
        <end position="145"/>
    </location>
</feature>
<dbReference type="GO" id="GO:0016020">
    <property type="term" value="C:membrane"/>
    <property type="evidence" value="ECO:0007669"/>
    <property type="project" value="UniProtKB-SubCell"/>
</dbReference>
<evidence type="ECO:0000256" key="5">
    <source>
        <dbReference type="ARBA" id="ARBA00022989"/>
    </source>
</evidence>
<evidence type="ECO:0000256" key="8">
    <source>
        <dbReference type="ARBA" id="ARBA00023180"/>
    </source>
</evidence>
<evidence type="ECO:0000256" key="6">
    <source>
        <dbReference type="ARBA" id="ARBA00023136"/>
    </source>
</evidence>
<keyword evidence="2 10" id="KW-0812">Transmembrane</keyword>
<keyword evidence="4" id="KW-0677">Repeat</keyword>
<reference evidence="12" key="2">
    <citation type="submission" date="2025-09" db="UniProtKB">
        <authorList>
            <consortium name="Ensembl"/>
        </authorList>
    </citation>
    <scope>IDENTIFICATION</scope>
</reference>
<evidence type="ECO:0000259" key="11">
    <source>
        <dbReference type="PROSITE" id="PS50287"/>
    </source>
</evidence>
<evidence type="ECO:0000256" key="7">
    <source>
        <dbReference type="ARBA" id="ARBA00023157"/>
    </source>
</evidence>
<comment type="caution">
    <text evidence="9">Lacks conserved residue(s) required for the propagation of feature annotation.</text>
</comment>
<proteinExistence type="predicted"/>
<dbReference type="Proteomes" id="UP000694560">
    <property type="component" value="Unplaced"/>
</dbReference>
<feature type="domain" description="SRCR" evidence="11">
    <location>
        <begin position="288"/>
        <end position="346"/>
    </location>
</feature>
<feature type="disulfide bond" evidence="9">
    <location>
        <begin position="70"/>
        <end position="134"/>
    </location>
</feature>
<evidence type="ECO:0000256" key="1">
    <source>
        <dbReference type="ARBA" id="ARBA00004167"/>
    </source>
</evidence>
<keyword evidence="13" id="KW-1185">Reference proteome</keyword>
<evidence type="ECO:0000313" key="13">
    <source>
        <dbReference type="Proteomes" id="UP000694560"/>
    </source>
</evidence>
<evidence type="ECO:0000256" key="4">
    <source>
        <dbReference type="ARBA" id="ARBA00022737"/>
    </source>
</evidence>
<dbReference type="GO" id="GO:0030199">
    <property type="term" value="P:collagen fibril organization"/>
    <property type="evidence" value="ECO:0007669"/>
    <property type="project" value="TreeGrafter"/>
</dbReference>
<name>A0A8C5TLS1_9PASS</name>
<dbReference type="FunFam" id="3.10.250.10:FF:000001">
    <property type="entry name" value="Lysyl oxidase 4 isoform X1"/>
    <property type="match status" value="1"/>
</dbReference>
<feature type="disulfide bond" evidence="9">
    <location>
        <begin position="243"/>
        <end position="253"/>
    </location>
</feature>
<feature type="disulfide bond" evidence="9">
    <location>
        <begin position="114"/>
        <end position="124"/>
    </location>
</feature>
<feature type="transmembrane region" description="Helical" evidence="10">
    <location>
        <begin position="12"/>
        <end position="34"/>
    </location>
</feature>
<keyword evidence="5 10" id="KW-1133">Transmembrane helix</keyword>
<keyword evidence="3" id="KW-0732">Signal</keyword>
<evidence type="ECO:0000256" key="3">
    <source>
        <dbReference type="ARBA" id="ARBA00022729"/>
    </source>
</evidence>
<dbReference type="Ensembl" id="ENSMCST00000009126.1">
    <property type="protein sequence ID" value="ENSMCSP00000008908.1"/>
    <property type="gene ID" value="ENSMCSG00000006117.1"/>
</dbReference>
<organism evidence="12 13">
    <name type="scientific">Malurus cyaneus samueli</name>
    <dbReference type="NCBI Taxonomy" id="2593467"/>
    <lineage>
        <taxon>Eukaryota</taxon>
        <taxon>Metazoa</taxon>
        <taxon>Chordata</taxon>
        <taxon>Craniata</taxon>
        <taxon>Vertebrata</taxon>
        <taxon>Euteleostomi</taxon>
        <taxon>Archelosauria</taxon>
        <taxon>Archosauria</taxon>
        <taxon>Dinosauria</taxon>
        <taxon>Saurischia</taxon>
        <taxon>Theropoda</taxon>
        <taxon>Coelurosauria</taxon>
        <taxon>Aves</taxon>
        <taxon>Neognathae</taxon>
        <taxon>Neoaves</taxon>
        <taxon>Telluraves</taxon>
        <taxon>Australaves</taxon>
        <taxon>Passeriformes</taxon>
        <taxon>Meliphagoidea</taxon>
        <taxon>Maluridae</taxon>
        <taxon>Malurus</taxon>
    </lineage>
</organism>
<evidence type="ECO:0000313" key="12">
    <source>
        <dbReference type="Ensembl" id="ENSMCSP00000008908.1"/>
    </source>
</evidence>
<dbReference type="PANTHER" id="PTHR45817:SF5">
    <property type="entry name" value="LYSYL OXIDASE HOMOLOG 4"/>
    <property type="match status" value="1"/>
</dbReference>
<dbReference type="Pfam" id="PF01186">
    <property type="entry name" value="Lysyl_oxidase"/>
    <property type="match status" value="1"/>
</dbReference>
<comment type="subcellular location">
    <subcellularLocation>
        <location evidence="1">Membrane</location>
        <topology evidence="1">Single-pass membrane protein</topology>
    </subcellularLocation>
</comment>
<keyword evidence="8" id="KW-0325">Glycoprotein</keyword>
<dbReference type="PROSITE" id="PS00697">
    <property type="entry name" value="DNA_LIGASE_A1"/>
    <property type="match status" value="1"/>
</dbReference>
<dbReference type="GO" id="GO:0004720">
    <property type="term" value="F:protein-lysine 6-oxidase activity"/>
    <property type="evidence" value="ECO:0007669"/>
    <property type="project" value="TreeGrafter"/>
</dbReference>
<dbReference type="PRINTS" id="PR00074">
    <property type="entry name" value="LYSYLOXIDASE"/>
</dbReference>
<feature type="domain" description="SRCR" evidence="11">
    <location>
        <begin position="164"/>
        <end position="278"/>
    </location>
</feature>
<dbReference type="PANTHER" id="PTHR45817">
    <property type="entry name" value="LYSYL OXIDASE-LIKE-RELATED"/>
    <property type="match status" value="1"/>
</dbReference>
<dbReference type="Gene3D" id="3.10.250.10">
    <property type="entry name" value="SRCR-like domain"/>
    <property type="match status" value="3"/>
</dbReference>
<dbReference type="GO" id="GO:0005615">
    <property type="term" value="C:extracellular space"/>
    <property type="evidence" value="ECO:0007669"/>
    <property type="project" value="TreeGrafter"/>
</dbReference>
<dbReference type="InterPro" id="IPR050912">
    <property type="entry name" value="LOX-like_protein"/>
</dbReference>
<dbReference type="GO" id="GO:0005507">
    <property type="term" value="F:copper ion binding"/>
    <property type="evidence" value="ECO:0007669"/>
    <property type="project" value="InterPro"/>
</dbReference>
<dbReference type="Pfam" id="PF00530">
    <property type="entry name" value="SRCR"/>
    <property type="match status" value="2"/>
</dbReference>
<dbReference type="InterPro" id="IPR001190">
    <property type="entry name" value="SRCR"/>
</dbReference>
<dbReference type="FunFam" id="3.10.250.10:FF:000016">
    <property type="entry name" value="Scavenger receptor cysteine-rich protein type 12"/>
    <property type="match status" value="2"/>
</dbReference>
<evidence type="ECO:0000256" key="10">
    <source>
        <dbReference type="SAM" id="Phobius"/>
    </source>
</evidence>
<dbReference type="PROSITE" id="PS00420">
    <property type="entry name" value="SRCR_1"/>
    <property type="match status" value="2"/>
</dbReference>
<dbReference type="PROSITE" id="PS50287">
    <property type="entry name" value="SRCR_2"/>
    <property type="match status" value="3"/>
</dbReference>
<evidence type="ECO:0000256" key="2">
    <source>
        <dbReference type="ARBA" id="ARBA00022692"/>
    </source>
</evidence>
<reference evidence="12" key="1">
    <citation type="submission" date="2025-08" db="UniProtKB">
        <authorList>
            <consortium name="Ensembl"/>
        </authorList>
    </citation>
    <scope>IDENTIFICATION</scope>
</reference>
<dbReference type="PRINTS" id="PR00258">
    <property type="entry name" value="SPERACTRCPTR"/>
</dbReference>
<protein>
    <submittedName>
        <fullName evidence="12">Lysyl oxidase like 4</fullName>
    </submittedName>
</protein>
<dbReference type="SMART" id="SM00202">
    <property type="entry name" value="SR"/>
    <property type="match status" value="3"/>
</dbReference>
<keyword evidence="6 10" id="KW-0472">Membrane</keyword>
<dbReference type="SUPFAM" id="SSF56487">
    <property type="entry name" value="SRCR-like"/>
    <property type="match status" value="3"/>
</dbReference>